<accession>A0A2J6Q4S9</accession>
<protein>
    <submittedName>
        <fullName evidence="1">Uncharacterized protein</fullName>
    </submittedName>
</protein>
<name>A0A2J6Q4S9_9HELO</name>
<organism evidence="1 2">
    <name type="scientific">Hyaloscypha hepaticicola</name>
    <dbReference type="NCBI Taxonomy" id="2082293"/>
    <lineage>
        <taxon>Eukaryota</taxon>
        <taxon>Fungi</taxon>
        <taxon>Dikarya</taxon>
        <taxon>Ascomycota</taxon>
        <taxon>Pezizomycotina</taxon>
        <taxon>Leotiomycetes</taxon>
        <taxon>Helotiales</taxon>
        <taxon>Hyaloscyphaceae</taxon>
        <taxon>Hyaloscypha</taxon>
    </lineage>
</organism>
<keyword evidence="2" id="KW-1185">Reference proteome</keyword>
<proteinExistence type="predicted"/>
<dbReference type="OrthoDB" id="10470936at2759"/>
<reference evidence="1 2" key="1">
    <citation type="submission" date="2016-05" db="EMBL/GenBank/DDBJ databases">
        <title>A degradative enzymes factory behind the ericoid mycorrhizal symbiosis.</title>
        <authorList>
            <consortium name="DOE Joint Genome Institute"/>
            <person name="Martino E."/>
            <person name="Morin E."/>
            <person name="Grelet G."/>
            <person name="Kuo A."/>
            <person name="Kohler A."/>
            <person name="Daghino S."/>
            <person name="Barry K."/>
            <person name="Choi C."/>
            <person name="Cichocki N."/>
            <person name="Clum A."/>
            <person name="Copeland A."/>
            <person name="Hainaut M."/>
            <person name="Haridas S."/>
            <person name="Labutti K."/>
            <person name="Lindquist E."/>
            <person name="Lipzen A."/>
            <person name="Khouja H.-R."/>
            <person name="Murat C."/>
            <person name="Ohm R."/>
            <person name="Olson A."/>
            <person name="Spatafora J."/>
            <person name="Veneault-Fourrey C."/>
            <person name="Henrissat B."/>
            <person name="Grigoriev I."/>
            <person name="Martin F."/>
            <person name="Perotto S."/>
        </authorList>
    </citation>
    <scope>NUCLEOTIDE SEQUENCE [LARGE SCALE GENOMIC DNA]</scope>
    <source>
        <strain evidence="1 2">UAMH 7357</strain>
    </source>
</reference>
<dbReference type="EMBL" id="KZ613481">
    <property type="protein sequence ID" value="PMD21298.1"/>
    <property type="molecule type" value="Genomic_DNA"/>
</dbReference>
<dbReference type="Proteomes" id="UP000235672">
    <property type="component" value="Unassembled WGS sequence"/>
</dbReference>
<dbReference type="AlphaFoldDB" id="A0A2J6Q4S9"/>
<evidence type="ECO:0000313" key="2">
    <source>
        <dbReference type="Proteomes" id="UP000235672"/>
    </source>
</evidence>
<evidence type="ECO:0000313" key="1">
    <source>
        <dbReference type="EMBL" id="PMD21298.1"/>
    </source>
</evidence>
<gene>
    <name evidence="1" type="ORF">NA56DRAFT_645594</name>
</gene>
<sequence>MVDVSLFYSHFSSRKLVCNENNRGVGHAVDRFVDAIDRRCSCSPLLNRDCGSLFQVRSVSVGYHVPSPLVLAVPNRD</sequence>